<evidence type="ECO:0000313" key="2">
    <source>
        <dbReference type="EMBL" id="ETR67098.1"/>
    </source>
</evidence>
<protein>
    <recommendedName>
        <fullName evidence="4">DUF4184 family protein</fullName>
    </recommendedName>
</protein>
<organism evidence="2 3">
    <name type="scientific">Candidatus Magnetoglobus multicellularis str. Araruama</name>
    <dbReference type="NCBI Taxonomy" id="890399"/>
    <lineage>
        <taxon>Bacteria</taxon>
        <taxon>Pseudomonadati</taxon>
        <taxon>Thermodesulfobacteriota</taxon>
        <taxon>Desulfobacteria</taxon>
        <taxon>Desulfobacterales</taxon>
        <taxon>Desulfobacteraceae</taxon>
        <taxon>Candidatus Magnetoglobus</taxon>
    </lineage>
</organism>
<evidence type="ECO:0000313" key="3">
    <source>
        <dbReference type="Proteomes" id="UP000189670"/>
    </source>
</evidence>
<evidence type="ECO:0000256" key="1">
    <source>
        <dbReference type="SAM" id="Phobius"/>
    </source>
</evidence>
<comment type="caution">
    <text evidence="2">The sequence shown here is derived from an EMBL/GenBank/DDBJ whole genome shotgun (WGS) entry which is preliminary data.</text>
</comment>
<dbReference type="InterPro" id="IPR025238">
    <property type="entry name" value="DUF4184"/>
</dbReference>
<dbReference type="AlphaFoldDB" id="A0A1V1NX08"/>
<name>A0A1V1NX08_9BACT</name>
<sequence>MPFTPFHFGPGIALKSLLRNWFSLSIFIISQILIDIEPLFYLFHGQYPLHRFFHTYLGATFVVLICIIIGRPVCQKMLRFWNGNLNKQQEKFLYIEPFISWKATIISSIIGSYSHVFLDSLIYYDVKPFEPFSTSNILVDTIFSVKGINIFCIICGIFGLIIFLMYFLKAKVRISKK</sequence>
<keyword evidence="1" id="KW-0472">Membrane</keyword>
<feature type="transmembrane region" description="Helical" evidence="1">
    <location>
        <begin position="148"/>
        <end position="168"/>
    </location>
</feature>
<reference evidence="3" key="1">
    <citation type="submission" date="2012-11" db="EMBL/GenBank/DDBJ databases">
        <authorList>
            <person name="Lucero-Rivera Y.E."/>
            <person name="Tovar-Ramirez D."/>
        </authorList>
    </citation>
    <scope>NUCLEOTIDE SEQUENCE [LARGE SCALE GENOMIC DNA]</scope>
    <source>
        <strain evidence="3">Araruama</strain>
    </source>
</reference>
<gene>
    <name evidence="2" type="ORF">OMM_05323</name>
</gene>
<dbReference type="Proteomes" id="UP000189670">
    <property type="component" value="Unassembled WGS sequence"/>
</dbReference>
<dbReference type="EMBL" id="ATBP01001560">
    <property type="protein sequence ID" value="ETR67098.1"/>
    <property type="molecule type" value="Genomic_DNA"/>
</dbReference>
<feature type="transmembrane region" description="Helical" evidence="1">
    <location>
        <begin position="21"/>
        <end position="41"/>
    </location>
</feature>
<proteinExistence type="predicted"/>
<keyword evidence="1" id="KW-1133">Transmembrane helix</keyword>
<dbReference type="Pfam" id="PF13803">
    <property type="entry name" value="DUF4184"/>
    <property type="match status" value="1"/>
</dbReference>
<feature type="transmembrane region" description="Helical" evidence="1">
    <location>
        <begin position="92"/>
        <end position="113"/>
    </location>
</feature>
<evidence type="ECO:0008006" key="4">
    <source>
        <dbReference type="Google" id="ProtNLM"/>
    </source>
</evidence>
<feature type="transmembrane region" description="Helical" evidence="1">
    <location>
        <begin position="53"/>
        <end position="71"/>
    </location>
</feature>
<keyword evidence="1" id="KW-0812">Transmembrane</keyword>
<accession>A0A1V1NX08</accession>